<feature type="repeat" description="TPR" evidence="1">
    <location>
        <begin position="455"/>
        <end position="488"/>
    </location>
</feature>
<feature type="compositionally biased region" description="Polar residues" evidence="2">
    <location>
        <begin position="29"/>
        <end position="38"/>
    </location>
</feature>
<dbReference type="SUPFAM" id="SSF48452">
    <property type="entry name" value="TPR-like"/>
    <property type="match status" value="1"/>
</dbReference>
<dbReference type="Gene3D" id="1.25.40.10">
    <property type="entry name" value="Tetratricopeptide repeat domain"/>
    <property type="match status" value="1"/>
</dbReference>
<name>A0A504YIB4_FASGI</name>
<dbReference type="STRING" id="46835.A0A504YIB4"/>
<feature type="compositionally biased region" description="Polar residues" evidence="2">
    <location>
        <begin position="45"/>
        <end position="59"/>
    </location>
</feature>
<dbReference type="InterPro" id="IPR011990">
    <property type="entry name" value="TPR-like_helical_dom_sf"/>
</dbReference>
<comment type="caution">
    <text evidence="3">The sequence shown here is derived from an EMBL/GenBank/DDBJ whole genome shotgun (WGS) entry which is preliminary data.</text>
</comment>
<dbReference type="GO" id="GO:0030008">
    <property type="term" value="C:TRAPP complex"/>
    <property type="evidence" value="ECO:0007669"/>
    <property type="project" value="TreeGrafter"/>
</dbReference>
<feature type="region of interest" description="Disordered" evidence="2">
    <location>
        <begin position="145"/>
        <end position="177"/>
    </location>
</feature>
<keyword evidence="1" id="KW-0802">TPR repeat</keyword>
<dbReference type="SMART" id="SM00028">
    <property type="entry name" value="TPR"/>
    <property type="match status" value="2"/>
</dbReference>
<feature type="region of interest" description="Disordered" evidence="2">
    <location>
        <begin position="1"/>
        <end position="59"/>
    </location>
</feature>
<evidence type="ECO:0000313" key="4">
    <source>
        <dbReference type="Proteomes" id="UP000316759"/>
    </source>
</evidence>
<dbReference type="Pfam" id="PF14559">
    <property type="entry name" value="TPR_19"/>
    <property type="match status" value="1"/>
</dbReference>
<gene>
    <name evidence="3" type="ORF">FGIG_03272</name>
</gene>
<dbReference type="OrthoDB" id="428342at2759"/>
<dbReference type="EMBL" id="SUNJ01012471">
    <property type="protein sequence ID" value="TPP58038.1"/>
    <property type="molecule type" value="Genomic_DNA"/>
</dbReference>
<feature type="compositionally biased region" description="Low complexity" evidence="2">
    <location>
        <begin position="91"/>
        <end position="106"/>
    </location>
</feature>
<dbReference type="Pfam" id="PF13181">
    <property type="entry name" value="TPR_8"/>
    <property type="match status" value="1"/>
</dbReference>
<dbReference type="PANTHER" id="PTHR21581:SF6">
    <property type="entry name" value="TRAFFICKING PROTEIN PARTICLE COMPLEX SUBUNIT 12"/>
    <property type="match status" value="1"/>
</dbReference>
<evidence type="ECO:0000256" key="1">
    <source>
        <dbReference type="PROSITE-ProRule" id="PRU00339"/>
    </source>
</evidence>
<reference evidence="3 4" key="1">
    <citation type="submission" date="2019-04" db="EMBL/GenBank/DDBJ databases">
        <title>Annotation for the trematode Fasciola gigantica.</title>
        <authorList>
            <person name="Choi Y.-J."/>
        </authorList>
    </citation>
    <scope>NUCLEOTIDE SEQUENCE [LARGE SCALE GENOMIC DNA]</scope>
    <source>
        <strain evidence="3">Uganda_cow_1</strain>
    </source>
</reference>
<keyword evidence="4" id="KW-1185">Reference proteome</keyword>
<protein>
    <submittedName>
        <fullName evidence="3">Tetratricopeptide repeat protein 15</fullName>
    </submittedName>
</protein>
<dbReference type="GO" id="GO:0005794">
    <property type="term" value="C:Golgi apparatus"/>
    <property type="evidence" value="ECO:0007669"/>
    <property type="project" value="TreeGrafter"/>
</dbReference>
<feature type="region of interest" description="Disordered" evidence="2">
    <location>
        <begin position="84"/>
        <end position="106"/>
    </location>
</feature>
<evidence type="ECO:0000256" key="2">
    <source>
        <dbReference type="SAM" id="MobiDB-lite"/>
    </source>
</evidence>
<evidence type="ECO:0000313" key="3">
    <source>
        <dbReference type="EMBL" id="TPP58038.1"/>
    </source>
</evidence>
<sequence>MSDQNSVVLLPENLPEFEHERQEARFAGSVSSQQSPSNREFGDPGTQSGKTQESGIQNKNMDLSSYFSAEPTQDDPFEAVFHPSASASKEPSTVTVKPPTSTIVPPDAQFTVIKPTVSLDSATLNRLRQRDAWLPSEATRDALLQHSQGQSPTGVPEIRPLLSSRDKTGAVSSGTDSNKLNDPYRALLLNYLSDEATVDALRHVPNPIEQATVGPENLKELITSGWYRVALDVTYRLLSNWGYGEDQGGVALTPFTAQIWLTRFALLVRIRNYEVAERELNTFGTLDAPNVYFESSPDLYPGRSGSIIPFSLRLVHAELPFYLGRSEEALDRLYHLIATIGRIQNNLRNGFTEDGSMKQPEPSYKEASLNIWIRREVRVLSSCLSIYLSEFDYQAAIDTVHQLAITCSSSPGVLRGLASIMGRIYLQMGDLETARTYFERALLDSDSRKQPVLGIQKLLNQAFMCIGRNEYEEAMKLFQQVLDLDPTNVAAANDMAVCGLYLGQLATAIRLLETLNTTGLTGAPIRLDATHALPGAASATGVTGIETGVGDLNKSISHTESVTSNSRRFCLHDTLVFNLAVFYEVESERATTKKLRLLEHLASLPGEPVNVSAVKLPMQSS</sequence>
<dbReference type="PROSITE" id="PS50005">
    <property type="entry name" value="TPR"/>
    <property type="match status" value="1"/>
</dbReference>
<dbReference type="AlphaFoldDB" id="A0A504YIB4"/>
<dbReference type="InterPro" id="IPR019734">
    <property type="entry name" value="TPR_rpt"/>
</dbReference>
<dbReference type="PANTHER" id="PTHR21581">
    <property type="entry name" value="D-ALANYL-D-ALANINE CARBOXYPEPTIDASE"/>
    <property type="match status" value="1"/>
</dbReference>
<dbReference type="Proteomes" id="UP000316759">
    <property type="component" value="Unassembled WGS sequence"/>
</dbReference>
<accession>A0A504YIB4</accession>
<organism evidence="3 4">
    <name type="scientific">Fasciola gigantica</name>
    <name type="common">Giant liver fluke</name>
    <dbReference type="NCBI Taxonomy" id="46835"/>
    <lineage>
        <taxon>Eukaryota</taxon>
        <taxon>Metazoa</taxon>
        <taxon>Spiralia</taxon>
        <taxon>Lophotrochozoa</taxon>
        <taxon>Platyhelminthes</taxon>
        <taxon>Trematoda</taxon>
        <taxon>Digenea</taxon>
        <taxon>Plagiorchiida</taxon>
        <taxon>Echinostomata</taxon>
        <taxon>Echinostomatoidea</taxon>
        <taxon>Fasciolidae</taxon>
        <taxon>Fasciola</taxon>
    </lineage>
</organism>
<proteinExistence type="predicted"/>